<dbReference type="GO" id="GO:0019343">
    <property type="term" value="P:cysteine biosynthetic process via cystathionine"/>
    <property type="evidence" value="ECO:0007669"/>
    <property type="project" value="TreeGrafter"/>
</dbReference>
<dbReference type="InterPro" id="IPR015422">
    <property type="entry name" value="PyrdxlP-dep_Trfase_small"/>
</dbReference>
<evidence type="ECO:0000256" key="2">
    <source>
        <dbReference type="ARBA" id="ARBA00022898"/>
    </source>
</evidence>
<dbReference type="EMBL" id="DPIY01000001">
    <property type="protein sequence ID" value="HCT55692.1"/>
    <property type="molecule type" value="Genomic_DNA"/>
</dbReference>
<dbReference type="GO" id="GO:0019346">
    <property type="term" value="P:transsulfuration"/>
    <property type="evidence" value="ECO:0007669"/>
    <property type="project" value="InterPro"/>
</dbReference>
<dbReference type="InterPro" id="IPR000277">
    <property type="entry name" value="Cys/Met-Metab_PyrdxlP-dep_enz"/>
</dbReference>
<dbReference type="SUPFAM" id="SSF53383">
    <property type="entry name" value="PLP-dependent transferases"/>
    <property type="match status" value="1"/>
</dbReference>
<protein>
    <submittedName>
        <fullName evidence="5">Cystathionine gamma-lyase</fullName>
    </submittedName>
</protein>
<evidence type="ECO:0000256" key="3">
    <source>
        <dbReference type="PIRSR" id="PIRSR001434-2"/>
    </source>
</evidence>
<dbReference type="AlphaFoldDB" id="A0A3D4V4K9"/>
<evidence type="ECO:0000313" key="6">
    <source>
        <dbReference type="Proteomes" id="UP000264071"/>
    </source>
</evidence>
<dbReference type="GO" id="GO:0004123">
    <property type="term" value="F:cystathionine gamma-lyase activity"/>
    <property type="evidence" value="ECO:0007669"/>
    <property type="project" value="TreeGrafter"/>
</dbReference>
<evidence type="ECO:0000313" key="5">
    <source>
        <dbReference type="EMBL" id="HCT55692.1"/>
    </source>
</evidence>
<dbReference type="InterPro" id="IPR015421">
    <property type="entry name" value="PyrdxlP-dep_Trfase_major"/>
</dbReference>
<dbReference type="InterPro" id="IPR015424">
    <property type="entry name" value="PyrdxlP-dep_Trfase"/>
</dbReference>
<dbReference type="Proteomes" id="UP000264071">
    <property type="component" value="Unassembled WGS sequence"/>
</dbReference>
<organism evidence="5 6">
    <name type="scientific">Gemmatimonas aurantiaca</name>
    <dbReference type="NCBI Taxonomy" id="173480"/>
    <lineage>
        <taxon>Bacteria</taxon>
        <taxon>Pseudomonadati</taxon>
        <taxon>Gemmatimonadota</taxon>
        <taxon>Gemmatimonadia</taxon>
        <taxon>Gemmatimonadales</taxon>
        <taxon>Gemmatimonadaceae</taxon>
        <taxon>Gemmatimonas</taxon>
    </lineage>
</organism>
<comment type="caution">
    <text evidence="5">The sequence shown here is derived from an EMBL/GenBank/DDBJ whole genome shotgun (WGS) entry which is preliminary data.</text>
</comment>
<comment type="similarity">
    <text evidence="4">Belongs to the trans-sulfuration enzymes family.</text>
</comment>
<keyword evidence="5" id="KW-0456">Lyase</keyword>
<evidence type="ECO:0000256" key="4">
    <source>
        <dbReference type="RuleBase" id="RU362118"/>
    </source>
</evidence>
<gene>
    <name evidence="5" type="ORF">DGD08_00615</name>
</gene>
<sequence>MMDSAHHPVASTDEGAWQGATRVVRAGLPDAVPGTPYLPGPVFAAPYHAPGDPSQSPYTYGRFDNPSWKGYESALMSLEGGPCVLFPSGMAATAAVLATLVPPGASVLMAAECYYTTRVMATQTFAGGWFASQGMQVVQAPTANDGILHALEHWSGPLAMVWLESPTNPQLDVCDIAAIAARAHALGAIVVVDNTTATPLLQQPLSLGADVCVVSDTKAMTGHGDIVLGHVAVRDGAHADALRMWRTRMGVIPGPMEAWLAHRSLGTLHVRMMQQCRTAQVVAEFLAARAASGSVVRNVRYPGLPGDRAHVLALRQMTHFGGVVSFELPSADAATRFFAASQLVYEATSFGGLHTSAERRARWGGDAVNEGFIRLSVGLEDVNDLVRDLAQALDAI</sequence>
<dbReference type="NCBIfam" id="NF005758">
    <property type="entry name" value="PRK07582.1"/>
    <property type="match status" value="1"/>
</dbReference>
<dbReference type="GO" id="GO:0030170">
    <property type="term" value="F:pyridoxal phosphate binding"/>
    <property type="evidence" value="ECO:0007669"/>
    <property type="project" value="InterPro"/>
</dbReference>
<dbReference type="GO" id="GO:0005737">
    <property type="term" value="C:cytoplasm"/>
    <property type="evidence" value="ECO:0007669"/>
    <property type="project" value="TreeGrafter"/>
</dbReference>
<accession>A0A3D4V4K9</accession>
<feature type="modified residue" description="N6-(pyridoxal phosphate)lysine" evidence="3">
    <location>
        <position position="218"/>
    </location>
</feature>
<proteinExistence type="inferred from homology"/>
<evidence type="ECO:0000256" key="1">
    <source>
        <dbReference type="ARBA" id="ARBA00001933"/>
    </source>
</evidence>
<dbReference type="PIRSF" id="PIRSF001434">
    <property type="entry name" value="CGS"/>
    <property type="match status" value="1"/>
</dbReference>
<dbReference type="PANTHER" id="PTHR11808">
    <property type="entry name" value="TRANS-SULFURATION ENZYME FAMILY MEMBER"/>
    <property type="match status" value="1"/>
</dbReference>
<comment type="cofactor">
    <cofactor evidence="1 4">
        <name>pyridoxal 5'-phosphate</name>
        <dbReference type="ChEBI" id="CHEBI:597326"/>
    </cofactor>
</comment>
<dbReference type="Gene3D" id="3.90.1150.10">
    <property type="entry name" value="Aspartate Aminotransferase, domain 1"/>
    <property type="match status" value="1"/>
</dbReference>
<dbReference type="Gene3D" id="3.40.640.10">
    <property type="entry name" value="Type I PLP-dependent aspartate aminotransferase-like (Major domain)"/>
    <property type="match status" value="1"/>
</dbReference>
<dbReference type="PANTHER" id="PTHR11808:SF85">
    <property type="entry name" value="CYSTATHIONINE GAMMA-LYASE-RELATED"/>
    <property type="match status" value="1"/>
</dbReference>
<name>A0A3D4V4K9_9BACT</name>
<keyword evidence="2 3" id="KW-0663">Pyridoxal phosphate</keyword>
<reference evidence="5 6" key="1">
    <citation type="journal article" date="2018" name="Nat. Biotechnol.">
        <title>A standardized bacterial taxonomy based on genome phylogeny substantially revises the tree of life.</title>
        <authorList>
            <person name="Parks D.H."/>
            <person name="Chuvochina M."/>
            <person name="Waite D.W."/>
            <person name="Rinke C."/>
            <person name="Skarshewski A."/>
            <person name="Chaumeil P.A."/>
            <person name="Hugenholtz P."/>
        </authorList>
    </citation>
    <scope>NUCLEOTIDE SEQUENCE [LARGE SCALE GENOMIC DNA]</scope>
    <source>
        <strain evidence="5">UBA8844</strain>
    </source>
</reference>
<dbReference type="Pfam" id="PF01053">
    <property type="entry name" value="Cys_Met_Meta_PP"/>
    <property type="match status" value="1"/>
</dbReference>